<organism evidence="1 2">
    <name type="scientific">Cognatishimia activa</name>
    <dbReference type="NCBI Taxonomy" id="1715691"/>
    <lineage>
        <taxon>Bacteria</taxon>
        <taxon>Pseudomonadati</taxon>
        <taxon>Pseudomonadota</taxon>
        <taxon>Alphaproteobacteria</taxon>
        <taxon>Rhodobacterales</taxon>
        <taxon>Paracoccaceae</taxon>
        <taxon>Cognatishimia</taxon>
    </lineage>
</organism>
<sequence>MAQKAIKLHIGAHKTATTYLQQYFSYNRAVLARNGVAYWPRENVRDVVKLSWEQSKRRRSSLRGRLASFIFGDQMSVRMKPWFSIERDVLLSEENLIGEGADFLGDQFYSECANRLSWLKKAIPSDRQLEVWLCIRSYPDFFASMYGEAARFWPMPTPEQYANRYEDAAGRWPSLIDQIRKALPNANLIVWAYEDFRDLEPRIIKGMTGVDQKLLRPLQQVDVRPSASNRAVREIVALPSDIQGPERMMRMLELEELYPPKDKSDRFSPWTPEQCEKLEAAWQKDRADLAARSDVTFLHTSKGKKDDG</sequence>
<evidence type="ECO:0000313" key="2">
    <source>
        <dbReference type="Proteomes" id="UP000051184"/>
    </source>
</evidence>
<dbReference type="Proteomes" id="UP000051184">
    <property type="component" value="Unassembled WGS sequence"/>
</dbReference>
<gene>
    <name evidence="1" type="ORF">TA5114_03432</name>
</gene>
<dbReference type="STRING" id="1715691.TA5113_02571"/>
<name>A0A0P1J3S9_9RHOB</name>
<keyword evidence="2" id="KW-1185">Reference proteome</keyword>
<dbReference type="Gene3D" id="3.40.50.300">
    <property type="entry name" value="P-loop containing nucleotide triphosphate hydrolases"/>
    <property type="match status" value="1"/>
</dbReference>
<protein>
    <recommendedName>
        <fullName evidence="3">Sulfotransferase family protein</fullName>
    </recommendedName>
</protein>
<evidence type="ECO:0008006" key="3">
    <source>
        <dbReference type="Google" id="ProtNLM"/>
    </source>
</evidence>
<evidence type="ECO:0000313" key="1">
    <source>
        <dbReference type="EMBL" id="CUK27604.1"/>
    </source>
</evidence>
<dbReference type="SUPFAM" id="SSF52540">
    <property type="entry name" value="P-loop containing nucleoside triphosphate hydrolases"/>
    <property type="match status" value="1"/>
</dbReference>
<dbReference type="EMBL" id="CYUE01000025">
    <property type="protein sequence ID" value="CUK27604.1"/>
    <property type="molecule type" value="Genomic_DNA"/>
</dbReference>
<dbReference type="InterPro" id="IPR027417">
    <property type="entry name" value="P-loop_NTPase"/>
</dbReference>
<dbReference type="AlphaFoldDB" id="A0A0P1J3S9"/>
<reference evidence="2" key="1">
    <citation type="submission" date="2015-09" db="EMBL/GenBank/DDBJ databases">
        <authorList>
            <person name="Rodrigo-Torres Lidia"/>
            <person name="Arahal R.David."/>
        </authorList>
    </citation>
    <scope>NUCLEOTIDE SEQUENCE [LARGE SCALE GENOMIC DNA]</scope>
    <source>
        <strain evidence="2">CECT 5114</strain>
    </source>
</reference>
<accession>A0A0P1J3S9</accession>
<proteinExistence type="predicted"/>